<organism evidence="2 3">
    <name type="scientific">Phakopsora pachyrhizi</name>
    <name type="common">Asian soybean rust disease fungus</name>
    <dbReference type="NCBI Taxonomy" id="170000"/>
    <lineage>
        <taxon>Eukaryota</taxon>
        <taxon>Fungi</taxon>
        <taxon>Dikarya</taxon>
        <taxon>Basidiomycota</taxon>
        <taxon>Pucciniomycotina</taxon>
        <taxon>Pucciniomycetes</taxon>
        <taxon>Pucciniales</taxon>
        <taxon>Phakopsoraceae</taxon>
        <taxon>Phakopsora</taxon>
    </lineage>
</organism>
<gene>
    <name evidence="2" type="ORF">PPACK8108_LOCUS15463</name>
</gene>
<accession>A0AAV0B5Y0</accession>
<evidence type="ECO:0000313" key="2">
    <source>
        <dbReference type="EMBL" id="CAH7682517.1"/>
    </source>
</evidence>
<feature type="region of interest" description="Disordered" evidence="1">
    <location>
        <begin position="48"/>
        <end position="83"/>
    </location>
</feature>
<dbReference type="Proteomes" id="UP001153365">
    <property type="component" value="Unassembled WGS sequence"/>
</dbReference>
<sequence length="170" mass="19321">MTTNNQGSWANISTNKKPLVNYNSDSESASGRIKDDKRMFSNNHGACINKSTNKRPLVNYNSESESTSGRFKDDNRLSTNNTRNRYGKNIKQTMQHMLKFWDFSPFLLFFNLAKLLRPQLFFLLTSAKASSSFFLLRPKLFLLLTSYFGRTASAKALLSSYFGQTALAEA</sequence>
<protein>
    <submittedName>
        <fullName evidence="2">Uncharacterized protein</fullName>
    </submittedName>
</protein>
<dbReference type="EMBL" id="CALTRL010004130">
    <property type="protein sequence ID" value="CAH7682517.1"/>
    <property type="molecule type" value="Genomic_DNA"/>
</dbReference>
<name>A0AAV0B5Y0_PHAPC</name>
<evidence type="ECO:0000313" key="3">
    <source>
        <dbReference type="Proteomes" id="UP001153365"/>
    </source>
</evidence>
<feature type="compositionally biased region" description="Polar residues" evidence="1">
    <location>
        <begin position="59"/>
        <end position="69"/>
    </location>
</feature>
<proteinExistence type="predicted"/>
<evidence type="ECO:0000256" key="1">
    <source>
        <dbReference type="SAM" id="MobiDB-lite"/>
    </source>
</evidence>
<keyword evidence="3" id="KW-1185">Reference proteome</keyword>
<dbReference type="AlphaFoldDB" id="A0AAV0B5Y0"/>
<reference evidence="2" key="1">
    <citation type="submission" date="2022-06" db="EMBL/GenBank/DDBJ databases">
        <authorList>
            <consortium name="SYNGENTA / RWTH Aachen University"/>
        </authorList>
    </citation>
    <scope>NUCLEOTIDE SEQUENCE</scope>
</reference>
<comment type="caution">
    <text evidence="2">The sequence shown here is derived from an EMBL/GenBank/DDBJ whole genome shotgun (WGS) entry which is preliminary data.</text>
</comment>